<organism evidence="1">
    <name type="scientific">Lepeophtheirus salmonis</name>
    <name type="common">Salmon louse</name>
    <name type="synonym">Caligus salmonis</name>
    <dbReference type="NCBI Taxonomy" id="72036"/>
    <lineage>
        <taxon>Eukaryota</taxon>
        <taxon>Metazoa</taxon>
        <taxon>Ecdysozoa</taxon>
        <taxon>Arthropoda</taxon>
        <taxon>Crustacea</taxon>
        <taxon>Multicrustacea</taxon>
        <taxon>Hexanauplia</taxon>
        <taxon>Copepoda</taxon>
        <taxon>Siphonostomatoida</taxon>
        <taxon>Caligidae</taxon>
        <taxon>Lepeophtheirus</taxon>
    </lineage>
</organism>
<proteinExistence type="predicted"/>
<name>A0A0K2VKC4_LEPSM</name>
<accession>A0A0K2VKC4</accession>
<feature type="non-terminal residue" evidence="1">
    <location>
        <position position="1"/>
    </location>
</feature>
<dbReference type="EMBL" id="HACA01033429">
    <property type="protein sequence ID" value="CDW50790.1"/>
    <property type="molecule type" value="Transcribed_RNA"/>
</dbReference>
<evidence type="ECO:0000313" key="1">
    <source>
        <dbReference type="EMBL" id="CDW50790.1"/>
    </source>
</evidence>
<reference evidence="1" key="1">
    <citation type="submission" date="2014-05" db="EMBL/GenBank/DDBJ databases">
        <authorList>
            <person name="Chronopoulou M."/>
        </authorList>
    </citation>
    <scope>NUCLEOTIDE SEQUENCE</scope>
    <source>
        <tissue evidence="1">Whole organism</tissue>
    </source>
</reference>
<dbReference type="AlphaFoldDB" id="A0A0K2VKC4"/>
<protein>
    <submittedName>
        <fullName evidence="1">Uncharacterized protein</fullName>
    </submittedName>
</protein>
<sequence length="38" mass="4633">FSNPLITFQRRTVEIQEVKSQPKSTKRVNRLLYHYLIE</sequence>